<keyword evidence="4" id="KW-1185">Reference proteome</keyword>
<dbReference type="PANTHER" id="PTHR30388:SF6">
    <property type="entry name" value="XANTHINE DEHYDROGENASE SUBUNIT A-RELATED"/>
    <property type="match status" value="1"/>
</dbReference>
<dbReference type="EMBL" id="CP003630">
    <property type="protein sequence ID" value="AFZ16316.1"/>
    <property type="molecule type" value="Genomic_DNA"/>
</dbReference>
<gene>
    <name evidence="3" type="ORF">Mic7113_0395</name>
</gene>
<dbReference type="InterPro" id="IPR052698">
    <property type="entry name" value="MoCofactor_Util/Proc"/>
</dbReference>
<name>K9W932_9CYAN</name>
<dbReference type="InterPro" id="IPR027051">
    <property type="entry name" value="XdhC_Rossmann_dom"/>
</dbReference>
<dbReference type="Pfam" id="PF02625">
    <property type="entry name" value="XdhC_CoxI"/>
    <property type="match status" value="2"/>
</dbReference>
<feature type="domain" description="XdhC- CoxI" evidence="1">
    <location>
        <begin position="163"/>
        <end position="228"/>
    </location>
</feature>
<evidence type="ECO:0000313" key="3">
    <source>
        <dbReference type="EMBL" id="AFZ16316.1"/>
    </source>
</evidence>
<protein>
    <submittedName>
        <fullName evidence="3">Xanthine and CO dehydrogenases maturation factor, XdhC/CoxF family</fullName>
    </submittedName>
</protein>
<dbReference type="Proteomes" id="UP000010471">
    <property type="component" value="Chromosome"/>
</dbReference>
<dbReference type="KEGG" id="mic:Mic7113_0395"/>
<evidence type="ECO:0000259" key="2">
    <source>
        <dbReference type="Pfam" id="PF13478"/>
    </source>
</evidence>
<dbReference type="STRING" id="1173027.Mic7113_0395"/>
<dbReference type="PANTHER" id="PTHR30388">
    <property type="entry name" value="ALDEHYDE OXIDOREDUCTASE MOLYBDENUM COFACTOR ASSEMBLY PROTEIN"/>
    <property type="match status" value="1"/>
</dbReference>
<feature type="domain" description="XdhC- CoxI" evidence="1">
    <location>
        <begin position="18"/>
        <end position="81"/>
    </location>
</feature>
<accession>K9W932</accession>
<dbReference type="InterPro" id="IPR003777">
    <property type="entry name" value="XdhC_CoxI"/>
</dbReference>
<dbReference type="RefSeq" id="WP_015180480.1">
    <property type="nucleotide sequence ID" value="NC_019738.1"/>
</dbReference>
<dbReference type="Gene3D" id="3.40.50.720">
    <property type="entry name" value="NAD(P)-binding Rossmann-like Domain"/>
    <property type="match status" value="1"/>
</dbReference>
<dbReference type="AlphaFoldDB" id="K9W932"/>
<dbReference type="PATRIC" id="fig|1173027.3.peg.434"/>
<dbReference type="HOGENOM" id="CLU_041115_1_1_3"/>
<organism evidence="3 4">
    <name type="scientific">Allocoleopsis franciscana PCC 7113</name>
    <dbReference type="NCBI Taxonomy" id="1173027"/>
    <lineage>
        <taxon>Bacteria</taxon>
        <taxon>Bacillati</taxon>
        <taxon>Cyanobacteriota</taxon>
        <taxon>Cyanophyceae</taxon>
        <taxon>Coleofasciculales</taxon>
        <taxon>Coleofasciculaceae</taxon>
        <taxon>Allocoleopsis</taxon>
        <taxon>Allocoleopsis franciscana</taxon>
    </lineage>
</organism>
<proteinExistence type="predicted"/>
<dbReference type="eggNOG" id="COG1975">
    <property type="taxonomic scope" value="Bacteria"/>
</dbReference>
<evidence type="ECO:0000313" key="4">
    <source>
        <dbReference type="Proteomes" id="UP000010471"/>
    </source>
</evidence>
<evidence type="ECO:0000259" key="1">
    <source>
        <dbReference type="Pfam" id="PF02625"/>
    </source>
</evidence>
<sequence length="413" mass="45350">MKELQNILKIFEQNKNYGQSIALATLVKAQGSTYRRPGARMLMTSQGQMVGSLSGGCLEGDVFEQAQVVMDSGKPIVVQYDTMSDDDIIWGLGLGCNGIVQILIERVEEESPLTPILHHPPNLLILTKAPAYQEGNSDSKLPSPLSKGGLRGVNHLAFLAECLHQRQAGILATVFHVEGQVKAEVATRLMVYPDGTLMSNIEDADLVAQIRDDAWKVLDESRSTVKSYPLPTGKAEVFIEVIQPPVPLMIFGAGHDAVPLVHLAQELGWYITLVDSRKVETTRERFSSADEVILSRPESIGNCIHINNRTMAVVMTHNYLHDLEILKILLPSPVRYLGILGPKSRTEKLLQDLQEQEIIPTENQLQRLYSPVGLNIGADTPEEIALSIVAEIKAVLTNHSGGSLKNKLGPIHD</sequence>
<dbReference type="Pfam" id="PF13478">
    <property type="entry name" value="XdhC_C"/>
    <property type="match status" value="1"/>
</dbReference>
<dbReference type="OrthoDB" id="9773039at2"/>
<feature type="domain" description="XdhC Rossmann" evidence="2">
    <location>
        <begin position="248"/>
        <end position="392"/>
    </location>
</feature>
<reference evidence="3 4" key="1">
    <citation type="submission" date="2012-06" db="EMBL/GenBank/DDBJ databases">
        <title>Finished chromosome of genome of Microcoleus sp. PCC 7113.</title>
        <authorList>
            <consortium name="US DOE Joint Genome Institute"/>
            <person name="Gugger M."/>
            <person name="Coursin T."/>
            <person name="Rippka R."/>
            <person name="Tandeau De Marsac N."/>
            <person name="Huntemann M."/>
            <person name="Wei C.-L."/>
            <person name="Han J."/>
            <person name="Detter J.C."/>
            <person name="Han C."/>
            <person name="Tapia R."/>
            <person name="Chen A."/>
            <person name="Kyrpides N."/>
            <person name="Mavromatis K."/>
            <person name="Markowitz V."/>
            <person name="Szeto E."/>
            <person name="Ivanova N."/>
            <person name="Pagani I."/>
            <person name="Pati A."/>
            <person name="Goodwin L."/>
            <person name="Nordberg H.P."/>
            <person name="Cantor M.N."/>
            <person name="Hua S.X."/>
            <person name="Woyke T."/>
            <person name="Kerfeld C.A."/>
        </authorList>
    </citation>
    <scope>NUCLEOTIDE SEQUENCE [LARGE SCALE GENOMIC DNA]</scope>
    <source>
        <strain evidence="3 4">PCC 7113</strain>
    </source>
</reference>